<evidence type="ECO:0000256" key="2">
    <source>
        <dbReference type="ARBA" id="ARBA00006446"/>
    </source>
</evidence>
<gene>
    <name evidence="14" type="ORF">DYI37_11870</name>
</gene>
<dbReference type="InterPro" id="IPR051676">
    <property type="entry name" value="UPF0053_domain"/>
</dbReference>
<dbReference type="Pfam" id="PF03471">
    <property type="entry name" value="CorC_HlyC"/>
    <property type="match status" value="1"/>
</dbReference>
<evidence type="ECO:0000256" key="3">
    <source>
        <dbReference type="ARBA" id="ARBA00022475"/>
    </source>
</evidence>
<dbReference type="InterPro" id="IPR044751">
    <property type="entry name" value="Ion_transp-like_CBS"/>
</dbReference>
<dbReference type="Pfam" id="PF01595">
    <property type="entry name" value="CNNM"/>
    <property type="match status" value="1"/>
</dbReference>
<dbReference type="SUPFAM" id="SSF56176">
    <property type="entry name" value="FAD-binding/transporter-associated domain-like"/>
    <property type="match status" value="1"/>
</dbReference>
<evidence type="ECO:0000256" key="8">
    <source>
        <dbReference type="ARBA" id="ARBA00023136"/>
    </source>
</evidence>
<protein>
    <submittedName>
        <fullName evidence="14">HlyC/CorC family transporter</fullName>
    </submittedName>
</protein>
<dbReference type="InterPro" id="IPR005170">
    <property type="entry name" value="Transptr-assoc_dom"/>
</dbReference>
<feature type="domain" description="CNNM transmembrane" evidence="13">
    <location>
        <begin position="1"/>
        <end position="198"/>
    </location>
</feature>
<keyword evidence="3" id="KW-1003">Cell membrane</keyword>
<dbReference type="InterPro" id="IPR016169">
    <property type="entry name" value="FAD-bd_PCMH_sub2"/>
</dbReference>
<dbReference type="PROSITE" id="PS51371">
    <property type="entry name" value="CBS"/>
    <property type="match status" value="1"/>
</dbReference>
<evidence type="ECO:0000313" key="15">
    <source>
        <dbReference type="Proteomes" id="UP000264310"/>
    </source>
</evidence>
<organism evidence="14 15">
    <name type="scientific">Fulvimarina endophytica</name>
    <dbReference type="NCBI Taxonomy" id="2293836"/>
    <lineage>
        <taxon>Bacteria</taxon>
        <taxon>Pseudomonadati</taxon>
        <taxon>Pseudomonadota</taxon>
        <taxon>Alphaproteobacteria</taxon>
        <taxon>Hyphomicrobiales</taxon>
        <taxon>Aurantimonadaceae</taxon>
        <taxon>Fulvimarina</taxon>
    </lineage>
</organism>
<dbReference type="PANTHER" id="PTHR43099">
    <property type="entry name" value="UPF0053 PROTEIN YRKA"/>
    <property type="match status" value="1"/>
</dbReference>
<evidence type="ECO:0000256" key="7">
    <source>
        <dbReference type="ARBA" id="ARBA00023122"/>
    </source>
</evidence>
<dbReference type="RefSeq" id="WP_116683419.1">
    <property type="nucleotide sequence ID" value="NZ_QURL01000004.1"/>
</dbReference>
<evidence type="ECO:0000256" key="10">
    <source>
        <dbReference type="PROSITE-ProRule" id="PRU01193"/>
    </source>
</evidence>
<feature type="transmembrane region" description="Helical" evidence="11">
    <location>
        <begin position="55"/>
        <end position="74"/>
    </location>
</feature>
<dbReference type="Proteomes" id="UP000264310">
    <property type="component" value="Unassembled WGS sequence"/>
</dbReference>
<dbReference type="GO" id="GO:0050660">
    <property type="term" value="F:flavin adenine dinucleotide binding"/>
    <property type="evidence" value="ECO:0007669"/>
    <property type="project" value="InterPro"/>
</dbReference>
<dbReference type="AlphaFoldDB" id="A0A371X388"/>
<evidence type="ECO:0000256" key="1">
    <source>
        <dbReference type="ARBA" id="ARBA00004651"/>
    </source>
</evidence>
<dbReference type="SUPFAM" id="SSF54631">
    <property type="entry name" value="CBS-domain pair"/>
    <property type="match status" value="1"/>
</dbReference>
<comment type="caution">
    <text evidence="14">The sequence shown here is derived from an EMBL/GenBank/DDBJ whole genome shotgun (WGS) entry which is preliminary data.</text>
</comment>
<dbReference type="InterPro" id="IPR000644">
    <property type="entry name" value="CBS_dom"/>
</dbReference>
<dbReference type="OrthoDB" id="9797674at2"/>
<feature type="transmembrane region" description="Helical" evidence="11">
    <location>
        <begin position="86"/>
        <end position="111"/>
    </location>
</feature>
<evidence type="ECO:0000259" key="13">
    <source>
        <dbReference type="PROSITE" id="PS51846"/>
    </source>
</evidence>
<evidence type="ECO:0000256" key="4">
    <source>
        <dbReference type="ARBA" id="ARBA00022692"/>
    </source>
</evidence>
<evidence type="ECO:0000313" key="14">
    <source>
        <dbReference type="EMBL" id="RFC63690.1"/>
    </source>
</evidence>
<dbReference type="InterPro" id="IPR036318">
    <property type="entry name" value="FAD-bd_PCMH-like_sf"/>
</dbReference>
<keyword evidence="4 10" id="KW-0812">Transmembrane</keyword>
<dbReference type="GO" id="GO:0005886">
    <property type="term" value="C:plasma membrane"/>
    <property type="evidence" value="ECO:0007669"/>
    <property type="project" value="UniProtKB-SubCell"/>
</dbReference>
<feature type="transmembrane region" description="Helical" evidence="11">
    <location>
        <begin position="148"/>
        <end position="166"/>
    </location>
</feature>
<dbReference type="Gene3D" id="3.30.465.10">
    <property type="match status" value="1"/>
</dbReference>
<evidence type="ECO:0000256" key="6">
    <source>
        <dbReference type="ARBA" id="ARBA00022989"/>
    </source>
</evidence>
<feature type="transmembrane region" description="Helical" evidence="11">
    <location>
        <begin position="6"/>
        <end position="25"/>
    </location>
</feature>
<dbReference type="InterPro" id="IPR046342">
    <property type="entry name" value="CBS_dom_sf"/>
</dbReference>
<name>A0A371X388_9HYPH</name>
<keyword evidence="8 10" id="KW-0472">Membrane</keyword>
<comment type="similarity">
    <text evidence="2">Belongs to the UPF0053 family. Hemolysin C subfamily.</text>
</comment>
<sequence length="442" mass="48435">MIAIAIILLLIAINGLFVAMEFIIVGSRLSRLEAMSPRGARIAHLLEGPKAQDRYVAVAQLGITLASIGLGMYGEHQIALWLEEPMAAIGIDGELVHLVALILSVAILTYFHVVFGEMIPKAMALKSAETLLLAMWPILRFFELLFRPFVYSLNVISQALLSLFGLDRAEARYYSPRELAAIAEDSSAGGSIAEEQAEFIQNIVRMQGRRAEELMTPRRHVIALDLDRTKAEDYSRIILDAGPSRLPVTRGGLDHALGVVHVKDVIRHRTETGTALDAQSLERLLRPLPRTMASVDTASLLDNMRRHGTHMALVGDEHGSVLGVVAFEDAIEEVVGEVHSGFELDIPDAESLKARMWTIPGTTPLSRLRETYGWTLESRSARTIAGLIIERSRKVPEVGDSIETDGLRLEVRSVDGLSIEEVHAESLAPEVRGEDEGAHAAS</sequence>
<evidence type="ECO:0000256" key="5">
    <source>
        <dbReference type="ARBA" id="ARBA00022737"/>
    </source>
</evidence>
<dbReference type="InterPro" id="IPR002550">
    <property type="entry name" value="CNNM"/>
</dbReference>
<keyword evidence="7 9" id="KW-0129">CBS domain</keyword>
<comment type="subcellular location">
    <subcellularLocation>
        <location evidence="1">Cell membrane</location>
        <topology evidence="1">Multi-pass membrane protein</topology>
    </subcellularLocation>
</comment>
<keyword evidence="15" id="KW-1185">Reference proteome</keyword>
<dbReference type="PROSITE" id="PS51846">
    <property type="entry name" value="CNNM"/>
    <property type="match status" value="1"/>
</dbReference>
<keyword evidence="5" id="KW-0677">Repeat</keyword>
<dbReference type="Gene3D" id="3.10.580.10">
    <property type="entry name" value="CBS-domain"/>
    <property type="match status" value="1"/>
</dbReference>
<dbReference type="EMBL" id="QURL01000004">
    <property type="protein sequence ID" value="RFC63690.1"/>
    <property type="molecule type" value="Genomic_DNA"/>
</dbReference>
<feature type="domain" description="CBS" evidence="12">
    <location>
        <begin position="215"/>
        <end position="276"/>
    </location>
</feature>
<reference evidence="14 15" key="1">
    <citation type="submission" date="2018-08" db="EMBL/GenBank/DDBJ databases">
        <title>Fulvimarina sp. 85, whole genome shotgun sequence.</title>
        <authorList>
            <person name="Tuo L."/>
        </authorList>
    </citation>
    <scope>NUCLEOTIDE SEQUENCE [LARGE SCALE GENOMIC DNA]</scope>
    <source>
        <strain evidence="14 15">85</strain>
    </source>
</reference>
<evidence type="ECO:0000256" key="11">
    <source>
        <dbReference type="SAM" id="Phobius"/>
    </source>
</evidence>
<dbReference type="PANTHER" id="PTHR43099:SF5">
    <property type="entry name" value="HLYC_CORC FAMILY TRANSPORTER"/>
    <property type="match status" value="1"/>
</dbReference>
<keyword evidence="6 10" id="KW-1133">Transmembrane helix</keyword>
<proteinExistence type="inferred from homology"/>
<evidence type="ECO:0000256" key="9">
    <source>
        <dbReference type="PROSITE-ProRule" id="PRU00703"/>
    </source>
</evidence>
<dbReference type="SMART" id="SM01091">
    <property type="entry name" value="CorC_HlyC"/>
    <property type="match status" value="1"/>
</dbReference>
<evidence type="ECO:0000259" key="12">
    <source>
        <dbReference type="PROSITE" id="PS51371"/>
    </source>
</evidence>
<dbReference type="CDD" id="cd04590">
    <property type="entry name" value="CBS_pair_CorC_HlyC_assoc"/>
    <property type="match status" value="1"/>
</dbReference>
<accession>A0A371X388</accession>